<feature type="transmembrane region" description="Helical" evidence="9">
    <location>
        <begin position="421"/>
        <end position="444"/>
    </location>
</feature>
<dbReference type="FunFam" id="3.40.50.300:FF:000298">
    <property type="entry name" value="ATP-binding cassette sub-family A member 12"/>
    <property type="match status" value="1"/>
</dbReference>
<evidence type="ECO:0000259" key="10">
    <source>
        <dbReference type="PROSITE" id="PS50893"/>
    </source>
</evidence>
<feature type="transmembrane region" description="Helical" evidence="9">
    <location>
        <begin position="229"/>
        <end position="252"/>
    </location>
</feature>
<dbReference type="GO" id="GO:0140359">
    <property type="term" value="F:ABC-type transporter activity"/>
    <property type="evidence" value="ECO:0007669"/>
    <property type="project" value="InterPro"/>
</dbReference>
<feature type="transmembrane region" description="Helical" evidence="9">
    <location>
        <begin position="28"/>
        <end position="47"/>
    </location>
</feature>
<evidence type="ECO:0000313" key="12">
    <source>
        <dbReference type="Proteomes" id="UP001168821"/>
    </source>
</evidence>
<feature type="transmembrane region" description="Helical" evidence="9">
    <location>
        <begin position="374"/>
        <end position="397"/>
    </location>
</feature>
<name>A0AA38J0D0_9CUCU</name>
<keyword evidence="2" id="KW-0813">Transport</keyword>
<keyword evidence="7 9" id="KW-1133">Transmembrane helix</keyword>
<evidence type="ECO:0000256" key="9">
    <source>
        <dbReference type="SAM" id="Phobius"/>
    </source>
</evidence>
<dbReference type="SMART" id="SM00382">
    <property type="entry name" value="AAA"/>
    <property type="match status" value="2"/>
</dbReference>
<dbReference type="FunFam" id="3.40.50.300:FF:000327">
    <property type="entry name" value="ATP-binding cassette sub-family A member 3"/>
    <property type="match status" value="1"/>
</dbReference>
<evidence type="ECO:0000256" key="3">
    <source>
        <dbReference type="ARBA" id="ARBA00022692"/>
    </source>
</evidence>
<evidence type="ECO:0000256" key="7">
    <source>
        <dbReference type="ARBA" id="ARBA00022989"/>
    </source>
</evidence>
<evidence type="ECO:0000313" key="11">
    <source>
        <dbReference type="EMBL" id="KAJ3663731.1"/>
    </source>
</evidence>
<accession>A0AA38J0D0</accession>
<feature type="domain" description="ABC transporter" evidence="10">
    <location>
        <begin position="498"/>
        <end position="727"/>
    </location>
</feature>
<comment type="caution">
    <text evidence="11">The sequence shown here is derived from an EMBL/GenBank/DDBJ whole genome shotgun (WGS) entry which is preliminary data.</text>
</comment>
<dbReference type="InterPro" id="IPR027417">
    <property type="entry name" value="P-loop_NTPase"/>
</dbReference>
<feature type="transmembrane region" description="Helical" evidence="9">
    <location>
        <begin position="857"/>
        <end position="878"/>
    </location>
</feature>
<dbReference type="Pfam" id="PF00005">
    <property type="entry name" value="ABC_tran"/>
    <property type="match status" value="2"/>
</dbReference>
<organism evidence="11 12">
    <name type="scientific">Zophobas morio</name>
    <dbReference type="NCBI Taxonomy" id="2755281"/>
    <lineage>
        <taxon>Eukaryota</taxon>
        <taxon>Metazoa</taxon>
        <taxon>Ecdysozoa</taxon>
        <taxon>Arthropoda</taxon>
        <taxon>Hexapoda</taxon>
        <taxon>Insecta</taxon>
        <taxon>Pterygota</taxon>
        <taxon>Neoptera</taxon>
        <taxon>Endopterygota</taxon>
        <taxon>Coleoptera</taxon>
        <taxon>Polyphaga</taxon>
        <taxon>Cucujiformia</taxon>
        <taxon>Tenebrionidae</taxon>
        <taxon>Zophobas</taxon>
    </lineage>
</organism>
<dbReference type="EMBL" id="JALNTZ010000002">
    <property type="protein sequence ID" value="KAJ3663731.1"/>
    <property type="molecule type" value="Genomic_DNA"/>
</dbReference>
<dbReference type="Pfam" id="PF23321">
    <property type="entry name" value="R1_ABCA1"/>
    <property type="match status" value="1"/>
</dbReference>
<comment type="subcellular location">
    <subcellularLocation>
        <location evidence="1">Membrane</location>
        <topology evidence="1">Multi-pass membrane protein</topology>
    </subcellularLocation>
</comment>
<keyword evidence="5" id="KW-0547">Nucleotide-binding</keyword>
<evidence type="ECO:0000256" key="4">
    <source>
        <dbReference type="ARBA" id="ARBA00022737"/>
    </source>
</evidence>
<dbReference type="InterPro" id="IPR013525">
    <property type="entry name" value="ABC2_TM"/>
</dbReference>
<keyword evidence="6" id="KW-0067">ATP-binding</keyword>
<dbReference type="Proteomes" id="UP001168821">
    <property type="component" value="Unassembled WGS sequence"/>
</dbReference>
<dbReference type="InterPro" id="IPR003593">
    <property type="entry name" value="AAA+_ATPase"/>
</dbReference>
<feature type="transmembrane region" description="Helical" evidence="9">
    <location>
        <begin position="1061"/>
        <end position="1088"/>
    </location>
</feature>
<feature type="transmembrane region" description="Helical" evidence="9">
    <location>
        <begin position="319"/>
        <end position="343"/>
    </location>
</feature>
<keyword evidence="12" id="KW-1185">Reference proteome</keyword>
<dbReference type="InterPro" id="IPR003439">
    <property type="entry name" value="ABC_transporter-like_ATP-bd"/>
</dbReference>
<evidence type="ECO:0000256" key="1">
    <source>
        <dbReference type="ARBA" id="ARBA00004141"/>
    </source>
</evidence>
<dbReference type="PANTHER" id="PTHR19229:SF250">
    <property type="entry name" value="ABC TRANSPORTER DOMAIN-CONTAINING PROTEIN-RELATED"/>
    <property type="match status" value="1"/>
</dbReference>
<reference evidence="11" key="1">
    <citation type="journal article" date="2023" name="G3 (Bethesda)">
        <title>Whole genome assemblies of Zophobas morio and Tenebrio molitor.</title>
        <authorList>
            <person name="Kaur S."/>
            <person name="Stinson S.A."/>
            <person name="diCenzo G.C."/>
        </authorList>
    </citation>
    <scope>NUCLEOTIDE SEQUENCE</scope>
    <source>
        <strain evidence="11">QUZm001</strain>
    </source>
</reference>
<feature type="transmembrane region" description="Helical" evidence="9">
    <location>
        <begin position="1132"/>
        <end position="1153"/>
    </location>
</feature>
<keyword evidence="8 9" id="KW-0472">Membrane</keyword>
<dbReference type="PROSITE" id="PS00211">
    <property type="entry name" value="ABC_TRANSPORTER_1"/>
    <property type="match status" value="1"/>
</dbReference>
<evidence type="ECO:0000256" key="5">
    <source>
        <dbReference type="ARBA" id="ARBA00022741"/>
    </source>
</evidence>
<protein>
    <recommendedName>
        <fullName evidence="10">ABC transporter domain-containing protein</fullName>
    </recommendedName>
</protein>
<dbReference type="CDD" id="cd03263">
    <property type="entry name" value="ABC_subfamily_A"/>
    <property type="match status" value="2"/>
</dbReference>
<dbReference type="InterPro" id="IPR026082">
    <property type="entry name" value="ABCA"/>
</dbReference>
<dbReference type="GO" id="GO:0005319">
    <property type="term" value="F:lipid transporter activity"/>
    <property type="evidence" value="ECO:0007669"/>
    <property type="project" value="TreeGrafter"/>
</dbReference>
<feature type="transmembrane region" description="Helical" evidence="9">
    <location>
        <begin position="1227"/>
        <end position="1249"/>
    </location>
</feature>
<feature type="transmembrane region" description="Helical" evidence="9">
    <location>
        <begin position="349"/>
        <end position="367"/>
    </location>
</feature>
<feature type="transmembrane region" description="Helical" evidence="9">
    <location>
        <begin position="281"/>
        <end position="307"/>
    </location>
</feature>
<dbReference type="Pfam" id="PF12698">
    <property type="entry name" value="ABC2_membrane_3"/>
    <property type="match status" value="2"/>
</dbReference>
<dbReference type="GO" id="GO:0005524">
    <property type="term" value="F:ATP binding"/>
    <property type="evidence" value="ECO:0007669"/>
    <property type="project" value="UniProtKB-KW"/>
</dbReference>
<gene>
    <name evidence="11" type="ORF">Zmor_007958</name>
</gene>
<keyword evidence="4" id="KW-0677">Repeat</keyword>
<sequence length="1601" mass="181991">MVTKFDKFALLMWKNWIQLKRRPFHTTFEIVCPVLICLILVGVRNVIDTEKMDRSHFPRFVTGDHNTTLCKSDMNVAFSPTDPFLKTIVNTVVTNMCNTSPKLLEFKNKAQLNTEIDTNQFVNYTLVVQFNDDFTQQRLSNIDITFRLPSVERHEKRQWFTNVLYPVYPRAGPRLDSNAIYGGEPAYLQRGFLYLQEQITLELLKNAVEHSELQIFLLRFPHPEWTEDLFFAGEMEIMVAVITMCTFIYSYITTIRSITLEKEKQLKECMKIMGLPGWLHWVAWFLRNFTILLISTLLMVFLLTVNVHKVPVFTHTDKSVLLCLFILFACSTITFAFFLSVFFTKANTAAAAGGLIFCFSFLPYILLEQYQESSFVAAMTSSLFTNSAVCFGVSMIFKFEAIGGGIHWNTLWSAISPDNDLTLGAIFMMLLFDTFFYLILALYIEAICPGDFGVPEHWYFPLTYSYWYNKTLDTTNQPPTKTEGDYFEEFTDKLPIGIQLRNLSKTYGSTEAVKNLNLDMYEGHITILLGHNGAGKTTTMSMITGMFPPSSGTVLVNGFDVRTNTENVRDSMGLCLQHNVLFDNLTVYEHLFFFGKLKGLPCDEINQEIDDYIRLLELEEKRHSCASSLSGGMKRKLNVGIAMCGKSKVVILDEPTSGMDVTARRAVWNLLQKQKKGRTVLLTTHFMDEADLLGDRVAIMVDGKLQCCGSSFFLKRKYDTGYYLTMEVNSWCRVGDVTEVLRKHIPQSEVCSYVGSELSYQLSESETCRFENMLNDLDTKTKQLGIESYGISLATLEEVFMKAGDKFSNMNKLKDSEKITIQPYPAKTLDYLTGFSLLKNQFQAMLYKKALVISRSWHLLLMQVTLPAILIIITVLVGRRNVPLSKFPSLKLSLDSYDKPTVLIEAPDENKYYQIYQDMLRGYQLTKVPNIEDTVYNLTIKSPPTVRLKYITAASFKDNTVTAWFNGDPYHSAPLTLTLILNTLYKKHLGQNATINFFNHPLPLNIEAQIDNLLFNIMGFQIAIVLGNGMALVASFYILFYIKERVTKIKHLQFMAGMNRFVFWLTCFLCDLVTYSITVCAVLVTFLALQEDGYKEEDEIGRIAVLLVYFGFSILPFTYLASHWFTAPSTGFSMTMVLGAVAAVVGLTTMQVLEIDPLGLSEIAESVNWILLFVPFYSIAKGAYDVGLIYYLKELCTASDDFCARHPKCCNDNDYYSMTTPGIGRNIIISFSIYIVLCVILLCTEFYNFSWTKHQAPNREVHVDSDVQEEINKIRNTPNAILNNNYTLFLRDVTKYYQNFLAVNGVCLGVKPYECFGLLGVNGAGKTTTFKMMVGDESISWGDVWINGLNIQTQQKKTQRLIGYCPQFDALLGNLTARETLQMFALIRGVPAGSCNSLGEHLAEELDFLKYLDKKIKELSGGNKRKLSTAVALVGDPPILFLDEPTTGMDPATKRLVWNVLSRLRNSGKCIVLTSHSMEECEALCTRLAIMVNGNFKCVGSPQRLKNKFAQGFALTIKMKKGDLKNDLTDIDSFIRLNFPGAELKERYQELLSYHLVNNFMSWSQMFGILERSKKDLNIEDYSLGQCSLEQVFLSFTKHQK</sequence>
<dbReference type="InterPro" id="IPR017871">
    <property type="entry name" value="ABC_transporter-like_CS"/>
</dbReference>
<dbReference type="GO" id="GO:0016020">
    <property type="term" value="C:membrane"/>
    <property type="evidence" value="ECO:0007669"/>
    <property type="project" value="UniProtKB-SubCell"/>
</dbReference>
<proteinExistence type="predicted"/>
<evidence type="ECO:0000256" key="2">
    <source>
        <dbReference type="ARBA" id="ARBA00022448"/>
    </source>
</evidence>
<evidence type="ECO:0000256" key="6">
    <source>
        <dbReference type="ARBA" id="ARBA00022840"/>
    </source>
</evidence>
<feature type="transmembrane region" description="Helical" evidence="9">
    <location>
        <begin position="1100"/>
        <end position="1120"/>
    </location>
</feature>
<feature type="domain" description="ABC transporter" evidence="10">
    <location>
        <begin position="1288"/>
        <end position="1518"/>
    </location>
</feature>
<dbReference type="PANTHER" id="PTHR19229">
    <property type="entry name" value="ATP-BINDING CASSETTE TRANSPORTER SUBFAMILY A ABCA"/>
    <property type="match status" value="1"/>
</dbReference>
<dbReference type="InterPro" id="IPR056264">
    <property type="entry name" value="R2_ABCA1-4-like"/>
</dbReference>
<evidence type="ECO:0000256" key="8">
    <source>
        <dbReference type="ARBA" id="ARBA00023136"/>
    </source>
</evidence>
<dbReference type="Gene3D" id="3.40.50.300">
    <property type="entry name" value="P-loop containing nucleotide triphosphate hydrolases"/>
    <property type="match status" value="2"/>
</dbReference>
<keyword evidence="3 9" id="KW-0812">Transmembrane</keyword>
<feature type="transmembrane region" description="Helical" evidence="9">
    <location>
        <begin position="1013"/>
        <end position="1040"/>
    </location>
</feature>
<dbReference type="SUPFAM" id="SSF52540">
    <property type="entry name" value="P-loop containing nucleoside triphosphate hydrolases"/>
    <property type="match status" value="2"/>
</dbReference>
<dbReference type="GO" id="GO:0016887">
    <property type="term" value="F:ATP hydrolysis activity"/>
    <property type="evidence" value="ECO:0007669"/>
    <property type="project" value="InterPro"/>
</dbReference>
<dbReference type="PROSITE" id="PS50893">
    <property type="entry name" value="ABC_TRANSPORTER_2"/>
    <property type="match status" value="2"/>
</dbReference>